<proteinExistence type="predicted"/>
<dbReference type="Pfam" id="PF01042">
    <property type="entry name" value="Ribonuc_L-PSP"/>
    <property type="match status" value="1"/>
</dbReference>
<gene>
    <name evidence="1" type="ORF">METZ01_LOCUS206536</name>
</gene>
<dbReference type="AlphaFoldDB" id="A0A382ETM5"/>
<dbReference type="InterPro" id="IPR006175">
    <property type="entry name" value="YjgF/YER057c/UK114"/>
</dbReference>
<dbReference type="PANTHER" id="PTHR11803">
    <property type="entry name" value="2-IMINOBUTANOATE/2-IMINOPROPANOATE DEAMINASE RIDA"/>
    <property type="match status" value="1"/>
</dbReference>
<dbReference type="InterPro" id="IPR035959">
    <property type="entry name" value="RutC-like_sf"/>
</dbReference>
<protein>
    <submittedName>
        <fullName evidence="1">Uncharacterized protein</fullName>
    </submittedName>
</protein>
<dbReference type="EMBL" id="UINC01046098">
    <property type="protein sequence ID" value="SVB53682.1"/>
    <property type="molecule type" value="Genomic_DNA"/>
</dbReference>
<evidence type="ECO:0000313" key="1">
    <source>
        <dbReference type="EMBL" id="SVB53682.1"/>
    </source>
</evidence>
<dbReference type="SUPFAM" id="SSF55298">
    <property type="entry name" value="YjgF-like"/>
    <property type="match status" value="1"/>
</dbReference>
<dbReference type="GO" id="GO:0019239">
    <property type="term" value="F:deaminase activity"/>
    <property type="evidence" value="ECO:0007669"/>
    <property type="project" value="TreeGrafter"/>
</dbReference>
<accession>A0A382ETM5</accession>
<dbReference type="GO" id="GO:0005829">
    <property type="term" value="C:cytosol"/>
    <property type="evidence" value="ECO:0007669"/>
    <property type="project" value="TreeGrafter"/>
</dbReference>
<dbReference type="Gene3D" id="3.30.1330.40">
    <property type="entry name" value="RutC-like"/>
    <property type="match status" value="1"/>
</dbReference>
<dbReference type="PROSITE" id="PS51257">
    <property type="entry name" value="PROKAR_LIPOPROTEIN"/>
    <property type="match status" value="1"/>
</dbReference>
<organism evidence="1">
    <name type="scientific">marine metagenome</name>
    <dbReference type="NCBI Taxonomy" id="408172"/>
    <lineage>
        <taxon>unclassified sequences</taxon>
        <taxon>metagenomes</taxon>
        <taxon>ecological metagenomes</taxon>
    </lineage>
</organism>
<name>A0A382ETM5_9ZZZZ</name>
<dbReference type="CDD" id="cd00448">
    <property type="entry name" value="YjgF_YER057c_UK114_family"/>
    <property type="match status" value="1"/>
</dbReference>
<dbReference type="PANTHER" id="PTHR11803:SF39">
    <property type="entry name" value="2-IMINOBUTANOATE_2-IMINOPROPANOATE DEAMINASE"/>
    <property type="match status" value="1"/>
</dbReference>
<feature type="non-terminal residue" evidence="1">
    <location>
        <position position="112"/>
    </location>
</feature>
<reference evidence="1" key="1">
    <citation type="submission" date="2018-05" db="EMBL/GenBank/DDBJ databases">
        <authorList>
            <person name="Lanie J.A."/>
            <person name="Ng W.-L."/>
            <person name="Kazmierczak K.M."/>
            <person name="Andrzejewski T.M."/>
            <person name="Davidsen T.M."/>
            <person name="Wayne K.J."/>
            <person name="Tettelin H."/>
            <person name="Glass J.I."/>
            <person name="Rusch D."/>
            <person name="Podicherti R."/>
            <person name="Tsui H.-C.T."/>
            <person name="Winkler M.E."/>
        </authorList>
    </citation>
    <scope>NUCLEOTIDE SEQUENCE</scope>
</reference>
<sequence length="112" mass="11925">MMERIRPAAVGLLIGLLACQGTMPDAANDRGSPAVEFLSTDEYRALGYPFSEAVRVGNMLYLSGQLGAVPGTGVVVEGGIQAETRQTLENIKATLERYGSSMDRVVKCTAMI</sequence>